<proteinExistence type="inferred from homology"/>
<comment type="subcellular location">
    <subcellularLocation>
        <location evidence="1">Cell membrane</location>
        <topology evidence="1">Single-pass membrane protein</topology>
    </subcellularLocation>
</comment>
<evidence type="ECO:0000313" key="12">
    <source>
        <dbReference type="EMBL" id="MFC5524987.1"/>
    </source>
</evidence>
<dbReference type="NCBIfam" id="NF006548">
    <property type="entry name" value="PRK09041.1"/>
    <property type="match status" value="1"/>
</dbReference>
<keyword evidence="12" id="KW-0282">Flagellum</keyword>
<dbReference type="PROSITE" id="PS51123">
    <property type="entry name" value="OMPA_2"/>
    <property type="match status" value="1"/>
</dbReference>
<evidence type="ECO:0000313" key="13">
    <source>
        <dbReference type="Proteomes" id="UP001596114"/>
    </source>
</evidence>
<dbReference type="EMBL" id="JBHSNF010000001">
    <property type="protein sequence ID" value="MFC5524987.1"/>
    <property type="molecule type" value="Genomic_DNA"/>
</dbReference>
<dbReference type="RefSeq" id="WP_377317648.1">
    <property type="nucleotide sequence ID" value="NZ_JBHSNF010000001.1"/>
</dbReference>
<organism evidence="12 13">
    <name type="scientific">Rhodanobacter ginsengisoli</name>
    <dbReference type="NCBI Taxonomy" id="418646"/>
    <lineage>
        <taxon>Bacteria</taxon>
        <taxon>Pseudomonadati</taxon>
        <taxon>Pseudomonadota</taxon>
        <taxon>Gammaproteobacteria</taxon>
        <taxon>Lysobacterales</taxon>
        <taxon>Rhodanobacteraceae</taxon>
        <taxon>Rhodanobacter</taxon>
    </lineage>
</organism>
<evidence type="ECO:0000256" key="2">
    <source>
        <dbReference type="ARBA" id="ARBA00008914"/>
    </source>
</evidence>
<gene>
    <name evidence="12" type="primary">motB</name>
    <name evidence="12" type="ORF">ACFPPA_04465</name>
</gene>
<comment type="similarity">
    <text evidence="2">Belongs to the MotB family.</text>
</comment>
<dbReference type="Pfam" id="PF13677">
    <property type="entry name" value="MotB_plug"/>
    <property type="match status" value="1"/>
</dbReference>
<evidence type="ECO:0000259" key="11">
    <source>
        <dbReference type="PROSITE" id="PS51123"/>
    </source>
</evidence>
<dbReference type="PANTHER" id="PTHR30329:SF21">
    <property type="entry name" value="LIPOPROTEIN YIAD-RELATED"/>
    <property type="match status" value="1"/>
</dbReference>
<evidence type="ECO:0000256" key="5">
    <source>
        <dbReference type="ARBA" id="ARBA00022989"/>
    </source>
</evidence>
<sequence length="353" mass="37295">MSEELQPIIIRRNRRKRHGHHGGAWKVAYADFVTAMMAFFLVMWLLGVGTTAQKAAISEYFKNPSMTPGTATVAPPGKFGPGGASDSAIQLGGAMDMSHGPGKDKHGAPIVKKDVEAAAALAHKQEKARLDQLMKQLNAAIQSSQALAPFKDQLLIDITPEGLRIQIVDKLNRPMFDLGSATLKPYTVRILGELGASINSVPNMISISGHTDDAPYSGEHDYSNWELSADRGNAARRALIAGGLQADKVARVVGLAAAVPFDRLHPGDPVNRRISIIVMTSQAEKAALSQEMAGGIPVPSSTPMLPSAPPSVPPSGDRATLAQLPPLPPVIRPATAAEIQESGSRGAQKLASP</sequence>
<keyword evidence="12" id="KW-0966">Cell projection</keyword>
<dbReference type="InterPro" id="IPR025713">
    <property type="entry name" value="MotB-like_N_dom"/>
</dbReference>
<evidence type="ECO:0000256" key="1">
    <source>
        <dbReference type="ARBA" id="ARBA00004162"/>
    </source>
</evidence>
<reference evidence="13" key="1">
    <citation type="journal article" date="2019" name="Int. J. Syst. Evol. Microbiol.">
        <title>The Global Catalogue of Microorganisms (GCM) 10K type strain sequencing project: providing services to taxonomists for standard genome sequencing and annotation.</title>
        <authorList>
            <consortium name="The Broad Institute Genomics Platform"/>
            <consortium name="The Broad Institute Genome Sequencing Center for Infectious Disease"/>
            <person name="Wu L."/>
            <person name="Ma J."/>
        </authorList>
    </citation>
    <scope>NUCLEOTIDE SEQUENCE [LARGE SCALE GENOMIC DNA]</scope>
    <source>
        <strain evidence="13">CGMCC 1.16619</strain>
    </source>
</reference>
<dbReference type="InterPro" id="IPR036737">
    <property type="entry name" value="OmpA-like_sf"/>
</dbReference>
<dbReference type="Gene3D" id="3.30.1330.60">
    <property type="entry name" value="OmpA-like domain"/>
    <property type="match status" value="1"/>
</dbReference>
<evidence type="ECO:0000256" key="4">
    <source>
        <dbReference type="ARBA" id="ARBA00022692"/>
    </source>
</evidence>
<dbReference type="InterPro" id="IPR006665">
    <property type="entry name" value="OmpA-like"/>
</dbReference>
<evidence type="ECO:0000256" key="10">
    <source>
        <dbReference type="SAM" id="Phobius"/>
    </source>
</evidence>
<dbReference type="PANTHER" id="PTHR30329">
    <property type="entry name" value="STATOR ELEMENT OF FLAGELLAR MOTOR COMPLEX"/>
    <property type="match status" value="1"/>
</dbReference>
<keyword evidence="12" id="KW-0969">Cilium</keyword>
<evidence type="ECO:0000256" key="3">
    <source>
        <dbReference type="ARBA" id="ARBA00022475"/>
    </source>
</evidence>
<keyword evidence="6 7" id="KW-0472">Membrane</keyword>
<keyword evidence="4 10" id="KW-0812">Transmembrane</keyword>
<feature type="transmembrane region" description="Helical" evidence="10">
    <location>
        <begin position="24"/>
        <end position="46"/>
    </location>
</feature>
<dbReference type="SUPFAM" id="SSF103088">
    <property type="entry name" value="OmpA-like"/>
    <property type="match status" value="1"/>
</dbReference>
<evidence type="ECO:0000256" key="6">
    <source>
        <dbReference type="ARBA" id="ARBA00023136"/>
    </source>
</evidence>
<evidence type="ECO:0000256" key="9">
    <source>
        <dbReference type="SAM" id="MobiDB-lite"/>
    </source>
</evidence>
<evidence type="ECO:0000256" key="7">
    <source>
        <dbReference type="PROSITE-ProRule" id="PRU00473"/>
    </source>
</evidence>
<comment type="caution">
    <text evidence="12">The sequence shown here is derived from an EMBL/GenBank/DDBJ whole genome shotgun (WGS) entry which is preliminary data.</text>
</comment>
<keyword evidence="5 10" id="KW-1133">Transmembrane helix</keyword>
<accession>A0ABW0QN12</accession>
<evidence type="ECO:0000256" key="8">
    <source>
        <dbReference type="SAM" id="Coils"/>
    </source>
</evidence>
<feature type="domain" description="OmpA-like" evidence="11">
    <location>
        <begin position="163"/>
        <end position="282"/>
    </location>
</feature>
<feature type="region of interest" description="Disordered" evidence="9">
    <location>
        <begin position="294"/>
        <end position="353"/>
    </location>
</feature>
<dbReference type="InterPro" id="IPR050330">
    <property type="entry name" value="Bact_OuterMem_StrucFunc"/>
</dbReference>
<keyword evidence="13" id="KW-1185">Reference proteome</keyword>
<name>A0ABW0QN12_9GAMM</name>
<dbReference type="CDD" id="cd07185">
    <property type="entry name" value="OmpA_C-like"/>
    <property type="match status" value="1"/>
</dbReference>
<protein>
    <submittedName>
        <fullName evidence="12">Flagellar motor protein MotB</fullName>
    </submittedName>
</protein>
<keyword evidence="3" id="KW-1003">Cell membrane</keyword>
<feature type="coiled-coil region" evidence="8">
    <location>
        <begin position="120"/>
        <end position="147"/>
    </location>
</feature>
<keyword evidence="8" id="KW-0175">Coiled coil</keyword>
<dbReference type="Pfam" id="PF00691">
    <property type="entry name" value="OmpA"/>
    <property type="match status" value="1"/>
</dbReference>
<dbReference type="Proteomes" id="UP001596114">
    <property type="component" value="Unassembled WGS sequence"/>
</dbReference>